<evidence type="ECO:0000313" key="7">
    <source>
        <dbReference type="Proteomes" id="UP000198403"/>
    </source>
</evidence>
<dbReference type="AlphaFoldDB" id="A0A238YAK7"/>
<dbReference type="GO" id="GO:0016491">
    <property type="term" value="F:oxidoreductase activity"/>
    <property type="evidence" value="ECO:0007669"/>
    <property type="project" value="InterPro"/>
</dbReference>
<evidence type="ECO:0000256" key="2">
    <source>
        <dbReference type="ARBA" id="ARBA00022723"/>
    </source>
</evidence>
<dbReference type="InterPro" id="IPR007197">
    <property type="entry name" value="rSAM"/>
</dbReference>
<feature type="domain" description="Radical SAM core" evidence="5">
    <location>
        <begin position="18"/>
        <end position="246"/>
    </location>
</feature>
<dbReference type="InterPro" id="IPR023867">
    <property type="entry name" value="Sulphatase_maturase_rSAM"/>
</dbReference>
<dbReference type="Gene3D" id="3.20.20.70">
    <property type="entry name" value="Aldolase class I"/>
    <property type="match status" value="1"/>
</dbReference>
<dbReference type="GO" id="GO:0051536">
    <property type="term" value="F:iron-sulfur cluster binding"/>
    <property type="evidence" value="ECO:0007669"/>
    <property type="project" value="UniProtKB-KW"/>
</dbReference>
<dbReference type="PANTHER" id="PTHR43273">
    <property type="entry name" value="ANAEROBIC SULFATASE-MATURATING ENZYME HOMOLOG ASLB-RELATED"/>
    <property type="match status" value="1"/>
</dbReference>
<keyword evidence="3" id="KW-0408">Iron</keyword>
<dbReference type="InterPro" id="IPR006638">
    <property type="entry name" value="Elp3/MiaA/NifB-like_rSAM"/>
</dbReference>
<evidence type="ECO:0000313" key="6">
    <source>
        <dbReference type="EMBL" id="SNR67624.1"/>
    </source>
</evidence>
<keyword evidence="4" id="KW-0411">Iron-sulfur</keyword>
<organism evidence="6 7">
    <name type="scientific">Blastococcus mobilis</name>
    <dbReference type="NCBI Taxonomy" id="1938746"/>
    <lineage>
        <taxon>Bacteria</taxon>
        <taxon>Bacillati</taxon>
        <taxon>Actinomycetota</taxon>
        <taxon>Actinomycetes</taxon>
        <taxon>Geodermatophilales</taxon>
        <taxon>Geodermatophilaceae</taxon>
        <taxon>Blastococcus</taxon>
    </lineage>
</organism>
<dbReference type="SFLD" id="SFLDG01067">
    <property type="entry name" value="SPASM/twitch_domain_containing"/>
    <property type="match status" value="1"/>
</dbReference>
<dbReference type="PROSITE" id="PS51918">
    <property type="entry name" value="RADICAL_SAM"/>
    <property type="match status" value="1"/>
</dbReference>
<evidence type="ECO:0000256" key="3">
    <source>
        <dbReference type="ARBA" id="ARBA00023004"/>
    </source>
</evidence>
<keyword evidence="7" id="KW-1185">Reference proteome</keyword>
<sequence>MAVMTDRGPTRGTDGETEHVSRYLLLKLAQRCNMACTYCYWFRDPSVYTKPTVLTDEAESWLLVRLREHVERYDLDRFMILFHGGEPMLIGKRRFGRLVAGLRALESELGFALKLAITTNGTLVDDEWARIFRQYRIGVTLSIDGDREVHDARRIDHRGAGTYDRVVAALGTLRAAGVEPGVLAVCDPATDPGDLLHLFVEELNVGFDVLVPDANHADQPASIAPYYTRLFDLWYDDYADRKVRIRFLDSIVKGLLGHPSGSESIGYGPVTTTTMLTDGSLEPLDVLRTARFNITKTELNVRSNALMDIQTDPRWREILEASLNLAPACQKCPYFRACGGGHVASRWSAERGFDNPSVYCEDFKKILGHCWDRMAPDLYVETDREQIPLLQA</sequence>
<evidence type="ECO:0000256" key="4">
    <source>
        <dbReference type="ARBA" id="ARBA00023014"/>
    </source>
</evidence>
<dbReference type="SFLD" id="SFLDS00029">
    <property type="entry name" value="Radical_SAM"/>
    <property type="match status" value="1"/>
</dbReference>
<dbReference type="SMART" id="SM00729">
    <property type="entry name" value="Elp3"/>
    <property type="match status" value="1"/>
</dbReference>
<reference evidence="6 7" key="1">
    <citation type="submission" date="2017-06" db="EMBL/GenBank/DDBJ databases">
        <authorList>
            <person name="Kim H.J."/>
            <person name="Triplett B.A."/>
        </authorList>
    </citation>
    <scope>NUCLEOTIDE SEQUENCE [LARGE SCALE GENOMIC DNA]</scope>
    <source>
        <strain evidence="6 7">DSM 44272</strain>
    </source>
</reference>
<protein>
    <recommendedName>
        <fullName evidence="5">Radical SAM core domain-containing protein</fullName>
    </recommendedName>
</protein>
<evidence type="ECO:0000256" key="1">
    <source>
        <dbReference type="ARBA" id="ARBA00022691"/>
    </source>
</evidence>
<dbReference type="GO" id="GO:0046872">
    <property type="term" value="F:metal ion binding"/>
    <property type="evidence" value="ECO:0007669"/>
    <property type="project" value="UniProtKB-KW"/>
</dbReference>
<dbReference type="Pfam" id="PF04055">
    <property type="entry name" value="Radical_SAM"/>
    <property type="match status" value="1"/>
</dbReference>
<dbReference type="InterPro" id="IPR013785">
    <property type="entry name" value="Aldolase_TIM"/>
</dbReference>
<dbReference type="OrthoDB" id="9782387at2"/>
<dbReference type="Proteomes" id="UP000198403">
    <property type="component" value="Unassembled WGS sequence"/>
</dbReference>
<dbReference type="CDD" id="cd01335">
    <property type="entry name" value="Radical_SAM"/>
    <property type="match status" value="1"/>
</dbReference>
<accession>A0A238YAK7</accession>
<gene>
    <name evidence="6" type="ORF">SAMN06272737_11898</name>
</gene>
<dbReference type="SFLD" id="SFLDG01072">
    <property type="entry name" value="dehydrogenase_like"/>
    <property type="match status" value="1"/>
</dbReference>
<keyword evidence="1" id="KW-0949">S-adenosyl-L-methionine</keyword>
<keyword evidence="2" id="KW-0479">Metal-binding</keyword>
<dbReference type="EMBL" id="FZNO01000018">
    <property type="protein sequence ID" value="SNR67624.1"/>
    <property type="molecule type" value="Genomic_DNA"/>
</dbReference>
<name>A0A238YAK7_9ACTN</name>
<dbReference type="InterPro" id="IPR058240">
    <property type="entry name" value="rSAM_sf"/>
</dbReference>
<dbReference type="SUPFAM" id="SSF102114">
    <property type="entry name" value="Radical SAM enzymes"/>
    <property type="match status" value="1"/>
</dbReference>
<proteinExistence type="predicted"/>
<evidence type="ECO:0000259" key="5">
    <source>
        <dbReference type="PROSITE" id="PS51918"/>
    </source>
</evidence>
<dbReference type="PANTHER" id="PTHR43273:SF8">
    <property type="entry name" value="RADICAL SAM DOMAIN PROTEIN"/>
    <property type="match status" value="1"/>
</dbReference>
<dbReference type="SFLD" id="SFLDG01386">
    <property type="entry name" value="main_SPASM_domain-containing"/>
    <property type="match status" value="1"/>
</dbReference>